<evidence type="ECO:0000256" key="10">
    <source>
        <dbReference type="ARBA" id="ARBA00022840"/>
    </source>
</evidence>
<evidence type="ECO:0000259" key="19">
    <source>
        <dbReference type="PROSITE" id="PS50885"/>
    </source>
</evidence>
<comment type="caution">
    <text evidence="20">The sequence shown here is derived from an EMBL/GenBank/DDBJ whole genome shotgun (WGS) entry which is preliminary data.</text>
</comment>
<evidence type="ECO:0000256" key="11">
    <source>
        <dbReference type="ARBA" id="ARBA00022989"/>
    </source>
</evidence>
<keyword evidence="21" id="KW-1185">Reference proteome</keyword>
<dbReference type="SMART" id="SM00304">
    <property type="entry name" value="HAMP"/>
    <property type="match status" value="1"/>
</dbReference>
<dbReference type="EC" id="2.7.13.3" evidence="4"/>
<dbReference type="CDD" id="cd06225">
    <property type="entry name" value="HAMP"/>
    <property type="match status" value="1"/>
</dbReference>
<dbReference type="Pfam" id="PF00512">
    <property type="entry name" value="HisKA"/>
    <property type="match status" value="1"/>
</dbReference>
<dbReference type="Gene3D" id="3.30.565.10">
    <property type="entry name" value="Histidine kinase-like ATPase, C-terminal domain"/>
    <property type="match status" value="1"/>
</dbReference>
<reference evidence="20" key="1">
    <citation type="submission" date="2016-10" db="EMBL/GenBank/DDBJ databases">
        <title>CRISPR-Cas defence system in Roseofilum reptotaenium: evidence of a bacteriophage-cyanobacterium arms race in the coral black band disease.</title>
        <authorList>
            <person name="Buerger P."/>
            <person name="Wood-Charlson E.M."/>
            <person name="Weynberg K.D."/>
            <person name="Willis B."/>
            <person name="Van Oppen M.J."/>
        </authorList>
    </citation>
    <scope>NUCLEOTIDE SEQUENCE [LARGE SCALE GENOMIC DNA]</scope>
    <source>
        <strain evidence="20">AO1-A</strain>
    </source>
</reference>
<evidence type="ECO:0000313" key="20">
    <source>
        <dbReference type="EMBL" id="OJJ26403.1"/>
    </source>
</evidence>
<accession>A0A1L9QUQ2</accession>
<keyword evidence="8" id="KW-0547">Nucleotide-binding</keyword>
<dbReference type="PANTHER" id="PTHR43047:SF72">
    <property type="entry name" value="OSMOSENSING HISTIDINE PROTEIN KINASE SLN1"/>
    <property type="match status" value="1"/>
</dbReference>
<evidence type="ECO:0000259" key="18">
    <source>
        <dbReference type="PROSITE" id="PS50110"/>
    </source>
</evidence>
<dbReference type="Gene3D" id="3.40.50.2300">
    <property type="match status" value="1"/>
</dbReference>
<keyword evidence="9" id="KW-0418">Kinase</keyword>
<feature type="domain" description="Response regulatory" evidence="18">
    <location>
        <begin position="558"/>
        <end position="677"/>
    </location>
</feature>
<proteinExistence type="inferred from homology"/>
<evidence type="ECO:0000256" key="6">
    <source>
        <dbReference type="ARBA" id="ARBA00022679"/>
    </source>
</evidence>
<dbReference type="PROSITE" id="PS50885">
    <property type="entry name" value="HAMP"/>
    <property type="match status" value="1"/>
</dbReference>
<dbReference type="Proteomes" id="UP000183940">
    <property type="component" value="Unassembled WGS sequence"/>
</dbReference>
<dbReference type="GO" id="GO:0005886">
    <property type="term" value="C:plasma membrane"/>
    <property type="evidence" value="ECO:0007669"/>
    <property type="project" value="TreeGrafter"/>
</dbReference>
<protein>
    <recommendedName>
        <fullName evidence="14">Circadian input-output histidine kinase CikA</fullName>
        <ecNumber evidence="4">2.7.13.3</ecNumber>
    </recommendedName>
</protein>
<dbReference type="InterPro" id="IPR036890">
    <property type="entry name" value="HATPase_C_sf"/>
</dbReference>
<name>A0A1L9QUQ2_9CYAN</name>
<evidence type="ECO:0000259" key="17">
    <source>
        <dbReference type="PROSITE" id="PS50109"/>
    </source>
</evidence>
<keyword evidence="6" id="KW-0808">Transferase</keyword>
<dbReference type="SMART" id="SM00388">
    <property type="entry name" value="HisKA"/>
    <property type="match status" value="1"/>
</dbReference>
<dbReference type="SMART" id="SM00448">
    <property type="entry name" value="REC"/>
    <property type="match status" value="1"/>
</dbReference>
<organism evidence="20 21">
    <name type="scientific">Roseofilum reptotaenium AO1-A</name>
    <dbReference type="NCBI Taxonomy" id="1925591"/>
    <lineage>
        <taxon>Bacteria</taxon>
        <taxon>Bacillati</taxon>
        <taxon>Cyanobacteriota</taxon>
        <taxon>Cyanophyceae</taxon>
        <taxon>Desertifilales</taxon>
        <taxon>Desertifilaceae</taxon>
        <taxon>Roseofilum</taxon>
    </lineage>
</organism>
<dbReference type="EMBL" id="MLAW01000007">
    <property type="protein sequence ID" value="OJJ26403.1"/>
    <property type="molecule type" value="Genomic_DNA"/>
</dbReference>
<evidence type="ECO:0000256" key="7">
    <source>
        <dbReference type="ARBA" id="ARBA00022692"/>
    </source>
</evidence>
<evidence type="ECO:0000313" key="21">
    <source>
        <dbReference type="Proteomes" id="UP000183940"/>
    </source>
</evidence>
<evidence type="ECO:0000256" key="14">
    <source>
        <dbReference type="ARBA" id="ARBA00074306"/>
    </source>
</evidence>
<evidence type="ECO:0000256" key="5">
    <source>
        <dbReference type="ARBA" id="ARBA00022553"/>
    </source>
</evidence>
<dbReference type="GO" id="GO:0000155">
    <property type="term" value="F:phosphorelay sensor kinase activity"/>
    <property type="evidence" value="ECO:0007669"/>
    <property type="project" value="InterPro"/>
</dbReference>
<feature type="region of interest" description="Disordered" evidence="16">
    <location>
        <begin position="688"/>
        <end position="714"/>
    </location>
</feature>
<dbReference type="InterPro" id="IPR001789">
    <property type="entry name" value="Sig_transdc_resp-reg_receiver"/>
</dbReference>
<dbReference type="GO" id="GO:0005524">
    <property type="term" value="F:ATP binding"/>
    <property type="evidence" value="ECO:0007669"/>
    <property type="project" value="UniProtKB-KW"/>
</dbReference>
<dbReference type="CDD" id="cd16922">
    <property type="entry name" value="HATPase_EvgS-ArcB-TorS-like"/>
    <property type="match status" value="1"/>
</dbReference>
<dbReference type="SUPFAM" id="SSF47384">
    <property type="entry name" value="Homodimeric domain of signal transducing histidine kinase"/>
    <property type="match status" value="1"/>
</dbReference>
<dbReference type="PRINTS" id="PR00344">
    <property type="entry name" value="BCTRLSENSOR"/>
</dbReference>
<evidence type="ECO:0000256" key="9">
    <source>
        <dbReference type="ARBA" id="ARBA00022777"/>
    </source>
</evidence>
<dbReference type="InterPro" id="IPR005467">
    <property type="entry name" value="His_kinase_dom"/>
</dbReference>
<comment type="catalytic activity">
    <reaction evidence="1">
        <text>ATP + protein L-histidine = ADP + protein N-phospho-L-histidine.</text>
        <dbReference type="EC" id="2.7.13.3"/>
    </reaction>
</comment>
<evidence type="ECO:0000256" key="3">
    <source>
        <dbReference type="ARBA" id="ARBA00006402"/>
    </source>
</evidence>
<dbReference type="PROSITE" id="PS50110">
    <property type="entry name" value="RESPONSE_REGULATORY"/>
    <property type="match status" value="1"/>
</dbReference>
<keyword evidence="13" id="KW-0472">Membrane</keyword>
<dbReference type="AlphaFoldDB" id="A0A1L9QUQ2"/>
<evidence type="ECO:0000256" key="2">
    <source>
        <dbReference type="ARBA" id="ARBA00004370"/>
    </source>
</evidence>
<dbReference type="InterPro" id="IPR036097">
    <property type="entry name" value="HisK_dim/P_sf"/>
</dbReference>
<sequence>MKLGHITHKIKKGWERIRSGRIRHKIGSGYALAIGTGLAGSLIGLVVADYYQGQGIVQLADANIQAQLLVHFQVEIERAERLGVLLGTVVGDREASQLYQKKLDDNLVEIQTTQEELQTFITGNPAWLAISVDTFEPFLERYTQALVEYSDRIQQIINQPNIGLEEQHNQLRSLVLSERQRELDQLGATLDQILATAQQQARQAEVELENAQGLEKGIIIFSSLFAVAIAGWIALGTTEDIISPLEQLTDLAATVTEEENWQLRMPISTQDEIASLSKTLNALMERVHQRTDQLLEAKESAERANQAKSTFLAKMSHELRTPLHAILGFTQIMVKDNALTDKHQEQLQIIYSSSQHLLGLINDILDLSKIEAGKSELLPQDFNLLTFVHHLESMVEFKAKKKGLHLSMEVQENVPQSLYTDEQKLRQILLNLLSNAIKFTRQGNVSLTITVADQPDTLQFTVTDTGIGIASEELDQLFQPFEQTQSGKQSQEGTGLGLTISQQLVNLLGGVLSVSSEINQGSMFTFDLPLLPVSGEAEALSQVELKVTGIASTEKTYRILVVDDKWENREILRSLLTPLGFEVLEATQGEEALTLWEQETINLILTDIRMPVRDGYSMTVSIREREHERGLPHVPIIVTTASTFEEERQQMLAIGCNDLVHKPFLEAVILEKIAQYLELEYTYESESERDRLSDQSYDPLNDTEDYPLSQPPPLSSKNARSFLSDAMAQQPIEWIAALQKAATEADADLMLPLIDQLSTSQLQLRQQLVAWVDNFQFEAICEITEECILQESNQFIAR</sequence>
<keyword evidence="10" id="KW-0067">ATP-binding</keyword>
<feature type="modified residue" description="4-aspartylphosphate" evidence="15">
    <location>
        <position position="607"/>
    </location>
</feature>
<dbReference type="InterPro" id="IPR011006">
    <property type="entry name" value="CheY-like_superfamily"/>
</dbReference>
<dbReference type="PROSITE" id="PS50109">
    <property type="entry name" value="HIS_KIN"/>
    <property type="match status" value="1"/>
</dbReference>
<dbReference type="SMART" id="SM00387">
    <property type="entry name" value="HATPase_c"/>
    <property type="match status" value="1"/>
</dbReference>
<dbReference type="PANTHER" id="PTHR43047">
    <property type="entry name" value="TWO-COMPONENT HISTIDINE PROTEIN KINASE"/>
    <property type="match status" value="1"/>
</dbReference>
<evidence type="ECO:0000256" key="13">
    <source>
        <dbReference type="ARBA" id="ARBA00023136"/>
    </source>
</evidence>
<dbReference type="FunFam" id="3.30.565.10:FF:000010">
    <property type="entry name" value="Sensor histidine kinase RcsC"/>
    <property type="match status" value="1"/>
</dbReference>
<feature type="domain" description="Histidine kinase" evidence="17">
    <location>
        <begin position="314"/>
        <end position="532"/>
    </location>
</feature>
<gene>
    <name evidence="20" type="ORF">BI308_05990</name>
</gene>
<keyword evidence="12" id="KW-0902">Two-component regulatory system</keyword>
<dbReference type="Pfam" id="PF00672">
    <property type="entry name" value="HAMP"/>
    <property type="match status" value="1"/>
</dbReference>
<dbReference type="InterPro" id="IPR003661">
    <property type="entry name" value="HisK_dim/P_dom"/>
</dbReference>
<keyword evidence="11" id="KW-1133">Transmembrane helix</keyword>
<dbReference type="InterPro" id="IPR003594">
    <property type="entry name" value="HATPase_dom"/>
</dbReference>
<dbReference type="Pfam" id="PF00072">
    <property type="entry name" value="Response_reg"/>
    <property type="match status" value="1"/>
</dbReference>
<dbReference type="FunFam" id="1.10.287.130:FF:000004">
    <property type="entry name" value="Ethylene receptor 1"/>
    <property type="match status" value="1"/>
</dbReference>
<dbReference type="Gene3D" id="1.10.287.130">
    <property type="match status" value="1"/>
</dbReference>
<feature type="domain" description="HAMP" evidence="19">
    <location>
        <begin position="239"/>
        <end position="292"/>
    </location>
</feature>
<dbReference type="CDD" id="cd17546">
    <property type="entry name" value="REC_hyHK_CKI1_RcsC-like"/>
    <property type="match status" value="1"/>
</dbReference>
<keyword evidence="7" id="KW-0812">Transmembrane</keyword>
<dbReference type="Gene3D" id="6.10.340.10">
    <property type="match status" value="1"/>
</dbReference>
<evidence type="ECO:0000256" key="8">
    <source>
        <dbReference type="ARBA" id="ARBA00022741"/>
    </source>
</evidence>
<comment type="subcellular location">
    <subcellularLocation>
        <location evidence="2">Membrane</location>
    </subcellularLocation>
</comment>
<dbReference type="InterPro" id="IPR003660">
    <property type="entry name" value="HAMP_dom"/>
</dbReference>
<evidence type="ECO:0000256" key="15">
    <source>
        <dbReference type="PROSITE-ProRule" id="PRU00169"/>
    </source>
</evidence>
<dbReference type="InterPro" id="IPR004358">
    <property type="entry name" value="Sig_transdc_His_kin-like_C"/>
</dbReference>
<evidence type="ECO:0000256" key="1">
    <source>
        <dbReference type="ARBA" id="ARBA00000085"/>
    </source>
</evidence>
<dbReference type="CDD" id="cd00082">
    <property type="entry name" value="HisKA"/>
    <property type="match status" value="1"/>
</dbReference>
<dbReference type="STRING" id="1925591.BI308_05990"/>
<dbReference type="SUPFAM" id="SSF55874">
    <property type="entry name" value="ATPase domain of HSP90 chaperone/DNA topoisomerase II/histidine kinase"/>
    <property type="match status" value="1"/>
</dbReference>
<dbReference type="SUPFAM" id="SSF52172">
    <property type="entry name" value="CheY-like"/>
    <property type="match status" value="1"/>
</dbReference>
<evidence type="ECO:0000256" key="4">
    <source>
        <dbReference type="ARBA" id="ARBA00012438"/>
    </source>
</evidence>
<comment type="similarity">
    <text evidence="3">In the N-terminal section; belongs to the phytochrome family.</text>
</comment>
<dbReference type="GO" id="GO:0009927">
    <property type="term" value="F:histidine phosphotransfer kinase activity"/>
    <property type="evidence" value="ECO:0007669"/>
    <property type="project" value="TreeGrafter"/>
</dbReference>
<evidence type="ECO:0000256" key="16">
    <source>
        <dbReference type="SAM" id="MobiDB-lite"/>
    </source>
</evidence>
<keyword evidence="5 15" id="KW-0597">Phosphoprotein</keyword>
<dbReference type="Pfam" id="PF02518">
    <property type="entry name" value="HATPase_c"/>
    <property type="match status" value="1"/>
</dbReference>
<evidence type="ECO:0000256" key="12">
    <source>
        <dbReference type="ARBA" id="ARBA00023012"/>
    </source>
</evidence>